<organism evidence="2 3">
    <name type="scientific">Oryza sativa subsp. japonica</name>
    <name type="common">Rice</name>
    <dbReference type="NCBI Taxonomy" id="39947"/>
    <lineage>
        <taxon>Eukaryota</taxon>
        <taxon>Viridiplantae</taxon>
        <taxon>Streptophyta</taxon>
        <taxon>Embryophyta</taxon>
        <taxon>Tracheophyta</taxon>
        <taxon>Spermatophyta</taxon>
        <taxon>Magnoliopsida</taxon>
        <taxon>Liliopsida</taxon>
        <taxon>Poales</taxon>
        <taxon>Poaceae</taxon>
        <taxon>BOP clade</taxon>
        <taxon>Oryzoideae</taxon>
        <taxon>Oryzeae</taxon>
        <taxon>Oryzinae</taxon>
        <taxon>Oryza</taxon>
        <taxon>Oryza sativa</taxon>
    </lineage>
</organism>
<dbReference type="EMBL" id="AP007204">
    <property type="protein sequence ID" value="BAD88390.1"/>
    <property type="molecule type" value="Genomic_DNA"/>
</dbReference>
<dbReference type="AlphaFoldDB" id="Q5JCW1"/>
<feature type="compositionally biased region" description="Basic and acidic residues" evidence="1">
    <location>
        <begin position="31"/>
        <end position="42"/>
    </location>
</feature>
<evidence type="ECO:0000313" key="3">
    <source>
        <dbReference type="Proteomes" id="UP000000763"/>
    </source>
</evidence>
<evidence type="ECO:0000256" key="1">
    <source>
        <dbReference type="SAM" id="MobiDB-lite"/>
    </source>
</evidence>
<sequence length="108" mass="11780">MGATCRGRRTNSPTVGAARRRRLAEMTHATATDRDNAGDGGRRVGAGRRPTTVAGRDDAGDGGRRVKAGRRAASRGERWCDSGRRVGAWRRRDDARPCLTCYCRAEVH</sequence>
<name>Q5JCW1_ORYSJ</name>
<reference evidence="3" key="1">
    <citation type="journal article" date="2005" name="Nature">
        <title>The map-based sequence of the rice genome.</title>
        <authorList>
            <consortium name="International rice genome sequencing project (IRGSP)"/>
            <person name="Matsumoto T."/>
            <person name="Wu J."/>
            <person name="Kanamori H."/>
            <person name="Katayose Y."/>
            <person name="Fujisawa M."/>
            <person name="Namiki N."/>
            <person name="Mizuno H."/>
            <person name="Yamamoto K."/>
            <person name="Antonio B.A."/>
            <person name="Baba T."/>
            <person name="Sakata K."/>
            <person name="Nagamura Y."/>
            <person name="Aoki H."/>
            <person name="Arikawa K."/>
            <person name="Arita K."/>
            <person name="Bito T."/>
            <person name="Chiden Y."/>
            <person name="Fujitsuka N."/>
            <person name="Fukunaka R."/>
            <person name="Hamada M."/>
            <person name="Harada C."/>
            <person name="Hayashi A."/>
            <person name="Hijishita S."/>
            <person name="Honda M."/>
            <person name="Hosokawa S."/>
            <person name="Ichikawa Y."/>
            <person name="Idonuma A."/>
            <person name="Iijima M."/>
            <person name="Ikeda M."/>
            <person name="Ikeno M."/>
            <person name="Ito K."/>
            <person name="Ito S."/>
            <person name="Ito T."/>
            <person name="Ito Y."/>
            <person name="Ito Y."/>
            <person name="Iwabuchi A."/>
            <person name="Kamiya K."/>
            <person name="Karasawa W."/>
            <person name="Kurita K."/>
            <person name="Katagiri S."/>
            <person name="Kikuta A."/>
            <person name="Kobayashi H."/>
            <person name="Kobayashi N."/>
            <person name="Machita K."/>
            <person name="Maehara T."/>
            <person name="Masukawa M."/>
            <person name="Mizubayashi T."/>
            <person name="Mukai Y."/>
            <person name="Nagasaki H."/>
            <person name="Nagata Y."/>
            <person name="Naito S."/>
            <person name="Nakashima M."/>
            <person name="Nakama Y."/>
            <person name="Nakamichi Y."/>
            <person name="Nakamura M."/>
            <person name="Meguro A."/>
            <person name="Negishi M."/>
            <person name="Ohta I."/>
            <person name="Ohta T."/>
            <person name="Okamoto M."/>
            <person name="Ono N."/>
            <person name="Saji S."/>
            <person name="Sakaguchi M."/>
            <person name="Sakai K."/>
            <person name="Shibata M."/>
            <person name="Shimokawa T."/>
            <person name="Song J."/>
            <person name="Takazaki Y."/>
            <person name="Terasawa K."/>
            <person name="Tsugane M."/>
            <person name="Tsuji K."/>
            <person name="Ueda S."/>
            <person name="Waki K."/>
            <person name="Yamagata H."/>
            <person name="Yamamoto M."/>
            <person name="Yamamoto S."/>
            <person name="Yamane H."/>
            <person name="Yoshiki S."/>
            <person name="Yoshihara R."/>
            <person name="Yukawa K."/>
            <person name="Zhong H."/>
            <person name="Yano M."/>
            <person name="Yuan Q."/>
            <person name="Ouyang S."/>
            <person name="Liu J."/>
            <person name="Jones K.M."/>
            <person name="Gansberger K."/>
            <person name="Moffat K."/>
            <person name="Hill J."/>
            <person name="Bera J."/>
            <person name="Fadrosh D."/>
            <person name="Jin S."/>
            <person name="Johri S."/>
            <person name="Kim M."/>
            <person name="Overton L."/>
            <person name="Reardon M."/>
            <person name="Tsitrin T."/>
            <person name="Vuong H."/>
            <person name="Weaver B."/>
            <person name="Ciecko A."/>
            <person name="Tallon L."/>
            <person name="Jackson J."/>
            <person name="Pai G."/>
            <person name="Aken S.V."/>
            <person name="Utterback T."/>
            <person name="Reidmuller S."/>
            <person name="Feldblyum T."/>
            <person name="Hsiao J."/>
            <person name="Zismann V."/>
            <person name="Iobst S."/>
            <person name="de Vazeille A.R."/>
            <person name="Buell C.R."/>
            <person name="Ying K."/>
            <person name="Li Y."/>
            <person name="Lu T."/>
            <person name="Huang Y."/>
            <person name="Zhao Q."/>
            <person name="Feng Q."/>
            <person name="Zhang L."/>
            <person name="Zhu J."/>
            <person name="Weng Q."/>
            <person name="Mu J."/>
            <person name="Lu Y."/>
            <person name="Fan D."/>
            <person name="Liu Y."/>
            <person name="Guan J."/>
            <person name="Zhang Y."/>
            <person name="Yu S."/>
            <person name="Liu X."/>
            <person name="Zhang Y."/>
            <person name="Hong G."/>
            <person name="Han B."/>
            <person name="Choisne N."/>
            <person name="Demange N."/>
            <person name="Orjeda G."/>
            <person name="Samain S."/>
            <person name="Cattolico L."/>
            <person name="Pelletier E."/>
            <person name="Couloux A."/>
            <person name="Segurens B."/>
            <person name="Wincker P."/>
            <person name="D'Hont A."/>
            <person name="Scarpelli C."/>
            <person name="Weissenbach J."/>
            <person name="Salanoubat M."/>
            <person name="Quetier F."/>
            <person name="Yu Y."/>
            <person name="Kim H.R."/>
            <person name="Rambo T."/>
            <person name="Currie J."/>
            <person name="Collura K."/>
            <person name="Luo M."/>
            <person name="Yang T."/>
            <person name="Ammiraju J.S.S."/>
            <person name="Engler F."/>
            <person name="Soderlund C."/>
            <person name="Wing R.A."/>
            <person name="Palmer L.E."/>
            <person name="de la Bastide M."/>
            <person name="Spiegel L."/>
            <person name="Nascimento L."/>
            <person name="Zutavern T."/>
            <person name="O'Shaughnessy A."/>
            <person name="Dike S."/>
            <person name="Dedhia N."/>
            <person name="Preston R."/>
            <person name="Balija V."/>
            <person name="McCombie W.R."/>
            <person name="Chow T."/>
            <person name="Chen H."/>
            <person name="Chung M."/>
            <person name="Chen C."/>
            <person name="Shaw J."/>
            <person name="Wu H."/>
            <person name="Hsiao K."/>
            <person name="Chao Y."/>
            <person name="Chu M."/>
            <person name="Cheng C."/>
            <person name="Hour A."/>
            <person name="Lee P."/>
            <person name="Lin S."/>
            <person name="Lin Y."/>
            <person name="Liou J."/>
            <person name="Liu S."/>
            <person name="Hsing Y."/>
            <person name="Raghuvanshi S."/>
            <person name="Mohanty A."/>
            <person name="Bharti A.K."/>
            <person name="Gaur A."/>
            <person name="Gupta V."/>
            <person name="Kumar D."/>
            <person name="Ravi V."/>
            <person name="Vij S."/>
            <person name="Kapur A."/>
            <person name="Khurana P."/>
            <person name="Khurana P."/>
            <person name="Khurana J.P."/>
            <person name="Tyagi A.K."/>
            <person name="Gaikwad K."/>
            <person name="Singh A."/>
            <person name="Dalal V."/>
            <person name="Srivastava S."/>
            <person name="Dixit A."/>
            <person name="Pal A.K."/>
            <person name="Ghazi I.A."/>
            <person name="Yadav M."/>
            <person name="Pandit A."/>
            <person name="Bhargava A."/>
            <person name="Sureshbabu K."/>
            <person name="Batra K."/>
            <person name="Sharma T.R."/>
            <person name="Mohapatra T."/>
            <person name="Singh N.K."/>
            <person name="Messing J."/>
            <person name="Nelson A.B."/>
            <person name="Fuks G."/>
            <person name="Kavchok S."/>
            <person name="Keizer G."/>
            <person name="Linton E."/>
            <person name="Llaca V."/>
            <person name="Song R."/>
            <person name="Tanyolac B."/>
            <person name="Young S."/>
            <person name="Ho-Il K."/>
            <person name="Hahn J.H."/>
            <person name="Sangsakoo G."/>
            <person name="Vanavichit A."/>
            <person name="de Mattos Luiz.A.T."/>
            <person name="Zimmer P.D."/>
            <person name="Malone G."/>
            <person name="Dellagostin O."/>
            <person name="de Oliveira A.C."/>
            <person name="Bevan M."/>
            <person name="Bancroft I."/>
            <person name="Minx P."/>
            <person name="Cordum H."/>
            <person name="Wilson R."/>
            <person name="Cheng Z."/>
            <person name="Jin W."/>
            <person name="Jiang J."/>
            <person name="Leong S.A."/>
            <person name="Iwama H."/>
            <person name="Gojobori T."/>
            <person name="Itoh T."/>
            <person name="Niimura Y."/>
            <person name="Fujii Y."/>
            <person name="Habara T."/>
            <person name="Sakai H."/>
            <person name="Sato Y."/>
            <person name="Wilson G."/>
            <person name="Kumar K."/>
            <person name="McCouch S."/>
            <person name="Juretic N."/>
            <person name="Hoen D."/>
            <person name="Wright S."/>
            <person name="Bruskiewich R."/>
            <person name="Bureau T."/>
            <person name="Miyao A."/>
            <person name="Hirochika H."/>
            <person name="Nishikawa T."/>
            <person name="Kadowaki K."/>
            <person name="Sugiura M."/>
            <person name="Burr B."/>
            <person name="Sasaki T."/>
        </authorList>
    </citation>
    <scope>NUCLEOTIDE SEQUENCE [LARGE SCALE GENOMIC DNA]</scope>
    <source>
        <strain evidence="3">cv. Nipponbare</strain>
    </source>
</reference>
<reference evidence="3" key="2">
    <citation type="journal article" date="2008" name="Nucleic Acids Res.">
        <title>The rice annotation project database (RAP-DB): 2008 update.</title>
        <authorList>
            <consortium name="The rice annotation project (RAP)"/>
        </authorList>
    </citation>
    <scope>GENOME REANNOTATION</scope>
    <source>
        <strain evidence="3">cv. Nipponbare</strain>
    </source>
</reference>
<protein>
    <submittedName>
        <fullName evidence="2">Uncharacterized protein</fullName>
    </submittedName>
</protein>
<proteinExistence type="predicted"/>
<dbReference type="Proteomes" id="UP000000763">
    <property type="component" value="Chromosome 1"/>
</dbReference>
<feature type="compositionally biased region" description="Basic and acidic residues" evidence="1">
    <location>
        <begin position="55"/>
        <end position="64"/>
    </location>
</feature>
<evidence type="ECO:0000313" key="2">
    <source>
        <dbReference type="EMBL" id="BAD88390.1"/>
    </source>
</evidence>
<accession>Q5JCW1</accession>
<feature type="region of interest" description="Disordered" evidence="1">
    <location>
        <begin position="1"/>
        <end position="77"/>
    </location>
</feature>
<gene>
    <name evidence="2" type="primary">OSJNBa0008D05.12</name>
</gene>